<gene>
    <name evidence="3" type="ORF">PACLA_8A072521</name>
</gene>
<dbReference type="PANTHER" id="PTHR47331:SF1">
    <property type="entry name" value="GAG-LIKE PROTEIN"/>
    <property type="match status" value="1"/>
</dbReference>
<organism evidence="3 4">
    <name type="scientific">Paramuricea clavata</name>
    <name type="common">Red gorgonian</name>
    <name type="synonym">Violescent sea-whip</name>
    <dbReference type="NCBI Taxonomy" id="317549"/>
    <lineage>
        <taxon>Eukaryota</taxon>
        <taxon>Metazoa</taxon>
        <taxon>Cnidaria</taxon>
        <taxon>Anthozoa</taxon>
        <taxon>Octocorallia</taxon>
        <taxon>Malacalcyonacea</taxon>
        <taxon>Plexauridae</taxon>
        <taxon>Paramuricea</taxon>
    </lineage>
</organism>
<dbReference type="EMBL" id="CACRXK020007468">
    <property type="protein sequence ID" value="CAB4012326.1"/>
    <property type="molecule type" value="Genomic_DNA"/>
</dbReference>
<proteinExistence type="predicted"/>
<feature type="region of interest" description="Disordered" evidence="1">
    <location>
        <begin position="279"/>
        <end position="310"/>
    </location>
</feature>
<protein>
    <recommendedName>
        <fullName evidence="2">DUF5641 domain-containing protein</fullName>
    </recommendedName>
</protein>
<reference evidence="3" key="1">
    <citation type="submission" date="2020-04" db="EMBL/GenBank/DDBJ databases">
        <authorList>
            <person name="Alioto T."/>
            <person name="Alioto T."/>
            <person name="Gomez Garrido J."/>
        </authorList>
    </citation>
    <scope>NUCLEOTIDE SEQUENCE</scope>
    <source>
        <strain evidence="3">A484AB</strain>
    </source>
</reference>
<comment type="caution">
    <text evidence="3">The sequence shown here is derived from an EMBL/GenBank/DDBJ whole genome shotgun (WGS) entry which is preliminary data.</text>
</comment>
<evidence type="ECO:0000313" key="3">
    <source>
        <dbReference type="EMBL" id="CAB4012326.1"/>
    </source>
</evidence>
<name>A0A7D9EPQ4_PARCT</name>
<sequence length="331" mass="37942">MTDLETAVNSDLENLRKWLIANKLSLNVAKTEFMLIGSKPMIKNISDSCPNVYIENVQIKQVHECKTLGVTIDQHLSWKSNTENICKKVTAGISAIRRIKPFKILGRAYINLEGLQTIIVEIEAVLNDRPITYVTSEADDPEPLTPSHLLYGRRLRRLPRLIVEEEELHDPNFDDDSEVRERARKQSIIIQSFWMRWRYEYLTSLREFHKTTGTNEQKVKQGDVVLVHDDGPRANWRLAVIENLVSGNDGLIRSADIRTSTGRTNRPIARLYPLEVSTKQEAKPILSSEKPPPASEPPHRPRREAAVKGRERIARWTQKLSLPPEDVENYA</sequence>
<evidence type="ECO:0000256" key="1">
    <source>
        <dbReference type="SAM" id="MobiDB-lite"/>
    </source>
</evidence>
<dbReference type="PANTHER" id="PTHR47331">
    <property type="entry name" value="PHD-TYPE DOMAIN-CONTAINING PROTEIN"/>
    <property type="match status" value="1"/>
</dbReference>
<evidence type="ECO:0000259" key="2">
    <source>
        <dbReference type="Pfam" id="PF18701"/>
    </source>
</evidence>
<evidence type="ECO:0000313" key="4">
    <source>
        <dbReference type="Proteomes" id="UP001152795"/>
    </source>
</evidence>
<dbReference type="Pfam" id="PF18701">
    <property type="entry name" value="DUF5641"/>
    <property type="match status" value="1"/>
</dbReference>
<dbReference type="Proteomes" id="UP001152795">
    <property type="component" value="Unassembled WGS sequence"/>
</dbReference>
<feature type="compositionally biased region" description="Basic and acidic residues" evidence="1">
    <location>
        <begin position="297"/>
        <end position="310"/>
    </location>
</feature>
<dbReference type="AlphaFoldDB" id="A0A7D9EPQ4"/>
<dbReference type="OrthoDB" id="5985290at2759"/>
<feature type="domain" description="DUF5641" evidence="2">
    <location>
        <begin position="184"/>
        <end position="274"/>
    </location>
</feature>
<dbReference type="InterPro" id="IPR040676">
    <property type="entry name" value="DUF5641"/>
</dbReference>
<keyword evidence="4" id="KW-1185">Reference proteome</keyword>
<accession>A0A7D9EPQ4</accession>